<accession>A0ABN7MSL5</accession>
<proteinExistence type="predicted"/>
<keyword evidence="1" id="KW-1133">Transmembrane helix</keyword>
<keyword evidence="3" id="KW-1185">Reference proteome</keyword>
<gene>
    <name evidence="2" type="ORF">R69888_06384</name>
</gene>
<dbReference type="Proteomes" id="UP000672526">
    <property type="component" value="Unassembled WGS sequence"/>
</dbReference>
<name>A0ABN7MSL5_9BURK</name>
<reference evidence="2 3" key="1">
    <citation type="submission" date="2021-02" db="EMBL/GenBank/DDBJ databases">
        <authorList>
            <person name="Vanwijnsberghe S."/>
        </authorList>
    </citation>
    <scope>NUCLEOTIDE SEQUENCE [LARGE SCALE GENOMIC DNA]</scope>
    <source>
        <strain evidence="2 3">LMG 31837</strain>
    </source>
</reference>
<protein>
    <recommendedName>
        <fullName evidence="4">DUF3923 family protein</fullName>
    </recommendedName>
</protein>
<keyword evidence="1" id="KW-0812">Transmembrane</keyword>
<dbReference type="EMBL" id="CAJNBK010000033">
    <property type="protein sequence ID" value="CAE6826964.1"/>
    <property type="molecule type" value="Genomic_DNA"/>
</dbReference>
<evidence type="ECO:0000256" key="1">
    <source>
        <dbReference type="SAM" id="Phobius"/>
    </source>
</evidence>
<feature type="transmembrane region" description="Helical" evidence="1">
    <location>
        <begin position="52"/>
        <end position="74"/>
    </location>
</feature>
<comment type="caution">
    <text evidence="2">The sequence shown here is derived from an EMBL/GenBank/DDBJ whole genome shotgun (WGS) entry which is preliminary data.</text>
</comment>
<feature type="transmembrane region" description="Helical" evidence="1">
    <location>
        <begin position="21"/>
        <end position="40"/>
    </location>
</feature>
<organism evidence="2 3">
    <name type="scientific">Paraburkholderia haematera</name>
    <dbReference type="NCBI Taxonomy" id="2793077"/>
    <lineage>
        <taxon>Bacteria</taxon>
        <taxon>Pseudomonadati</taxon>
        <taxon>Pseudomonadota</taxon>
        <taxon>Betaproteobacteria</taxon>
        <taxon>Burkholderiales</taxon>
        <taxon>Burkholderiaceae</taxon>
        <taxon>Paraburkholderia</taxon>
    </lineage>
</organism>
<sequence length="84" mass="9139">MNTFLISVLPTLKRLTRFGKWGLFVGVFLFIAADMAMRAAGQPTDDKAFAQAVAPILVLLTAIAVIGELAISMIKSHLDQQARH</sequence>
<evidence type="ECO:0000313" key="2">
    <source>
        <dbReference type="EMBL" id="CAE6826964.1"/>
    </source>
</evidence>
<evidence type="ECO:0000313" key="3">
    <source>
        <dbReference type="Proteomes" id="UP000672526"/>
    </source>
</evidence>
<evidence type="ECO:0008006" key="4">
    <source>
        <dbReference type="Google" id="ProtNLM"/>
    </source>
</evidence>
<keyword evidence="1" id="KW-0472">Membrane</keyword>